<dbReference type="FunFam" id="2.10.110.10:FF:000003">
    <property type="entry name" value="actin-binding LIM protein 1 isoform X1"/>
    <property type="match status" value="1"/>
</dbReference>
<feature type="compositionally biased region" description="Basic and acidic residues" evidence="5">
    <location>
        <begin position="592"/>
        <end position="605"/>
    </location>
</feature>
<dbReference type="FunFam" id="2.10.110.10:FF:000055">
    <property type="entry name" value="Actin binding LIM protein 1"/>
    <property type="match status" value="1"/>
</dbReference>
<dbReference type="InterPro" id="IPR001781">
    <property type="entry name" value="Znf_LIM"/>
</dbReference>
<dbReference type="Pfam" id="PF00412">
    <property type="entry name" value="LIM"/>
    <property type="match status" value="4"/>
</dbReference>
<evidence type="ECO:0000256" key="5">
    <source>
        <dbReference type="SAM" id="MobiDB-lite"/>
    </source>
</evidence>
<evidence type="ECO:0000313" key="7">
    <source>
        <dbReference type="EMBL" id="KAK8387270.1"/>
    </source>
</evidence>
<dbReference type="CDD" id="cd09330">
    <property type="entry name" value="LIM4_abLIM"/>
    <property type="match status" value="1"/>
</dbReference>
<dbReference type="GO" id="GO:0030032">
    <property type="term" value="P:lamellipodium assembly"/>
    <property type="evidence" value="ECO:0007669"/>
    <property type="project" value="TreeGrafter"/>
</dbReference>
<feature type="compositionally biased region" description="Low complexity" evidence="5">
    <location>
        <begin position="91"/>
        <end position="110"/>
    </location>
</feature>
<dbReference type="Gene3D" id="2.10.110.10">
    <property type="entry name" value="Cysteine Rich Protein"/>
    <property type="match status" value="4"/>
</dbReference>
<evidence type="ECO:0000256" key="3">
    <source>
        <dbReference type="ARBA" id="ARBA00023038"/>
    </source>
</evidence>
<feature type="domain" description="LIM zinc-binding" evidence="6">
    <location>
        <begin position="386"/>
        <end position="445"/>
    </location>
</feature>
<feature type="compositionally biased region" description="Acidic residues" evidence="5">
    <location>
        <begin position="800"/>
        <end position="814"/>
    </location>
</feature>
<feature type="compositionally biased region" description="Polar residues" evidence="5">
    <location>
        <begin position="209"/>
        <end position="231"/>
    </location>
</feature>
<dbReference type="PROSITE" id="PS00478">
    <property type="entry name" value="LIM_DOMAIN_1"/>
    <property type="match status" value="2"/>
</dbReference>
<feature type="compositionally biased region" description="Low complexity" evidence="5">
    <location>
        <begin position="123"/>
        <end position="152"/>
    </location>
</feature>
<dbReference type="CDD" id="cd09329">
    <property type="entry name" value="LIM3_abLIM"/>
    <property type="match status" value="1"/>
</dbReference>
<feature type="region of interest" description="Disordered" evidence="5">
    <location>
        <begin position="854"/>
        <end position="914"/>
    </location>
</feature>
<dbReference type="GO" id="GO:0051015">
    <property type="term" value="F:actin filament binding"/>
    <property type="evidence" value="ECO:0007669"/>
    <property type="project" value="TreeGrafter"/>
</dbReference>
<gene>
    <name evidence="7" type="ORF">O3P69_018108</name>
</gene>
<dbReference type="PANTHER" id="PTHR24213:SF9">
    <property type="entry name" value="UNCOORDINATED 115A, ISOFORM B-RELATED"/>
    <property type="match status" value="1"/>
</dbReference>
<feature type="compositionally biased region" description="Low complexity" evidence="5">
    <location>
        <begin position="176"/>
        <end position="195"/>
    </location>
</feature>
<dbReference type="CDD" id="cd09327">
    <property type="entry name" value="LIM1_abLIM"/>
    <property type="match status" value="1"/>
</dbReference>
<protein>
    <recommendedName>
        <fullName evidence="6">LIM zinc-binding domain-containing protein</fullName>
    </recommendedName>
</protein>
<dbReference type="FunFam" id="2.10.110.10:FF:000075">
    <property type="entry name" value="Actin-binding lim protein 1"/>
    <property type="match status" value="1"/>
</dbReference>
<evidence type="ECO:0000259" key="6">
    <source>
        <dbReference type="PROSITE" id="PS50023"/>
    </source>
</evidence>
<feature type="region of interest" description="Disordered" evidence="5">
    <location>
        <begin position="588"/>
        <end position="624"/>
    </location>
</feature>
<evidence type="ECO:0000256" key="2">
    <source>
        <dbReference type="ARBA" id="ARBA00022833"/>
    </source>
</evidence>
<evidence type="ECO:0000256" key="4">
    <source>
        <dbReference type="PROSITE-ProRule" id="PRU00125"/>
    </source>
</evidence>
<reference evidence="7 8" key="1">
    <citation type="submission" date="2023-03" db="EMBL/GenBank/DDBJ databases">
        <title>High-quality genome of Scylla paramamosain provides insights in environmental adaptation.</title>
        <authorList>
            <person name="Zhang L."/>
        </authorList>
    </citation>
    <scope>NUCLEOTIDE SEQUENCE [LARGE SCALE GENOMIC DNA]</scope>
    <source>
        <strain evidence="7">LZ_2023a</strain>
        <tissue evidence="7">Muscle</tissue>
    </source>
</reference>
<name>A0AAW0TKQ5_SCYPA</name>
<evidence type="ECO:0000256" key="1">
    <source>
        <dbReference type="ARBA" id="ARBA00022723"/>
    </source>
</evidence>
<sequence>MGCWRRRRSSASFDEDVPYHPPSHPRYVASTSYSYIPASSPHPANSGSPPTRPTASIATFPTSTLTIAASPLLLVPSSGFPLVGASGSFATPPATPDSSSSPSHPLVTTPGSSHPLTTPPGTSSPVHAPVSSHPLAIPQASSSPSPPAVTAAGLLRPLKTPPGITTSPTQSSPHGLAAPPVSSSSPLTPTDSSSVAASNSKQPKPVATEVSSHTVAAQSSSAPPVESSPNNPVAVVKPSTASPGKQSAPHILLTPAAAASTAPRLTPTSALGRGAHSHAPGKPSHAKGKPGVTYPVTLLTTTTTTTAAVASAASRSPTHPSRRWKTLCEYCAKKCSGEVLRVQEKYFHINCFKCHSCKKSLAQGGFFTREKDYYCTECYQKNFGQRCATCGLYVEGEVVSALGNSYHQKCFTCARCRQPFPTGERVTYTGKECLCQRCLHIPVVDSQSPSRSPTAAGPKCAGCKEELVEGQALIALDQQWHIWCFKCAVCSTVLHGEYMGKDGLPYCEKDYQAQFGVKCAYCNRYISGKVLQAGDNHHFHPTCARCTKCGDPFGDGEEMYLQGTAIWHPRCGPGPTENGTVLNGSLSNGHHINGDQKAERERDFDGMSSTASETQFSRSRTPSLNGSFRSYSPYNSLNRKFSGPYRTCSPGLILREYKSSQSPIDITRIYTYSYLTAEPSQGYLKRPLDPYDRPPPKSPHFHRPPTDSRKLSLPKTSSRLGMKVLVDQMQSDTPRPKSPHMNNEEPIILSHYPGGRKPHQGDVSRIERDDFPAPPYPYTDPDVSERRRRWSGSNKAVSIDETDEGTEQEDESLAEDPKLKREEVELSKIATGIGKVFLQQVKEREKIRAWKATHLDPRNASRTPAADREPGNKLRFGSSLNASPSRMTDHSRPWGPEEDEFDRGSSYRCSTGRSSATIPSYNVVSALRGEPKPGYGLKSSTLPAAGRNGGSAGMMGDYSFSGLGEKTQSTEFSSARSDERRVVCIRNIQ</sequence>
<feature type="compositionally biased region" description="Low complexity" evidence="5">
    <location>
        <begin position="252"/>
        <end position="270"/>
    </location>
</feature>
<dbReference type="GO" id="GO:0015629">
    <property type="term" value="C:actin cytoskeleton"/>
    <property type="evidence" value="ECO:0007669"/>
    <property type="project" value="TreeGrafter"/>
</dbReference>
<feature type="domain" description="LIM zinc-binding" evidence="6">
    <location>
        <begin position="458"/>
        <end position="517"/>
    </location>
</feature>
<dbReference type="CDD" id="cd09328">
    <property type="entry name" value="LIM2_abLIM"/>
    <property type="match status" value="1"/>
</dbReference>
<organism evidence="7 8">
    <name type="scientific">Scylla paramamosain</name>
    <name type="common">Mud crab</name>
    <dbReference type="NCBI Taxonomy" id="85552"/>
    <lineage>
        <taxon>Eukaryota</taxon>
        <taxon>Metazoa</taxon>
        <taxon>Ecdysozoa</taxon>
        <taxon>Arthropoda</taxon>
        <taxon>Crustacea</taxon>
        <taxon>Multicrustacea</taxon>
        <taxon>Malacostraca</taxon>
        <taxon>Eumalacostraca</taxon>
        <taxon>Eucarida</taxon>
        <taxon>Decapoda</taxon>
        <taxon>Pleocyemata</taxon>
        <taxon>Brachyura</taxon>
        <taxon>Eubrachyura</taxon>
        <taxon>Portunoidea</taxon>
        <taxon>Portunidae</taxon>
        <taxon>Portuninae</taxon>
        <taxon>Scylla</taxon>
    </lineage>
</organism>
<feature type="compositionally biased region" description="Polar residues" evidence="5">
    <location>
        <begin position="42"/>
        <end position="57"/>
    </location>
</feature>
<dbReference type="InterPro" id="IPR051618">
    <property type="entry name" value="Actin-binding_LIM"/>
</dbReference>
<feature type="region of interest" description="Disordered" evidence="5">
    <location>
        <begin position="682"/>
        <end position="718"/>
    </location>
</feature>
<feature type="region of interest" description="Disordered" evidence="5">
    <location>
        <begin position="1"/>
        <end position="24"/>
    </location>
</feature>
<feature type="compositionally biased region" description="Basic and acidic residues" evidence="5">
    <location>
        <begin position="759"/>
        <end position="771"/>
    </location>
</feature>
<dbReference type="PANTHER" id="PTHR24213">
    <property type="entry name" value="ACTIN-BINDING LIM PROTEIN"/>
    <property type="match status" value="1"/>
</dbReference>
<feature type="compositionally biased region" description="Polar residues" evidence="5">
    <location>
        <begin position="163"/>
        <end position="173"/>
    </location>
</feature>
<proteinExistence type="predicted"/>
<keyword evidence="2 4" id="KW-0862">Zinc</keyword>
<evidence type="ECO:0000313" key="8">
    <source>
        <dbReference type="Proteomes" id="UP001487740"/>
    </source>
</evidence>
<feature type="compositionally biased region" description="Basic and acidic residues" evidence="5">
    <location>
        <begin position="854"/>
        <end position="872"/>
    </location>
</feature>
<feature type="compositionally biased region" description="Basic and acidic residues" evidence="5">
    <location>
        <begin position="686"/>
        <end position="695"/>
    </location>
</feature>
<feature type="region of interest" description="Disordered" evidence="5">
    <location>
        <begin position="730"/>
        <end position="819"/>
    </location>
</feature>
<dbReference type="GO" id="GO:0046872">
    <property type="term" value="F:metal ion binding"/>
    <property type="evidence" value="ECO:0007669"/>
    <property type="project" value="UniProtKB-KW"/>
</dbReference>
<accession>A0AAW0TKQ5</accession>
<feature type="compositionally biased region" description="Polar residues" evidence="5">
    <location>
        <begin position="111"/>
        <end position="121"/>
    </location>
</feature>
<dbReference type="PROSITE" id="PS50023">
    <property type="entry name" value="LIM_DOMAIN_2"/>
    <property type="match status" value="3"/>
</dbReference>
<feature type="region of interest" description="Disordered" evidence="5">
    <location>
        <begin position="38"/>
        <end position="57"/>
    </location>
</feature>
<dbReference type="Proteomes" id="UP001487740">
    <property type="component" value="Unassembled WGS sequence"/>
</dbReference>
<feature type="compositionally biased region" description="Polar residues" evidence="5">
    <location>
        <begin position="607"/>
        <end position="624"/>
    </location>
</feature>
<dbReference type="SUPFAM" id="SSF57716">
    <property type="entry name" value="Glucocorticoid receptor-like (DNA-binding domain)"/>
    <property type="match status" value="5"/>
</dbReference>
<dbReference type="AlphaFoldDB" id="A0AAW0TKQ5"/>
<feature type="domain" description="LIM zinc-binding" evidence="6">
    <location>
        <begin position="326"/>
        <end position="385"/>
    </location>
</feature>
<feature type="region of interest" description="Disordered" evidence="5">
    <location>
        <begin position="91"/>
        <end position="293"/>
    </location>
</feature>
<comment type="caution">
    <text evidence="7">The sequence shown here is derived from an EMBL/GenBank/DDBJ whole genome shotgun (WGS) entry which is preliminary data.</text>
</comment>
<keyword evidence="8" id="KW-1185">Reference proteome</keyword>
<keyword evidence="3 4" id="KW-0440">LIM domain</keyword>
<dbReference type="EMBL" id="JARAKH010000030">
    <property type="protein sequence ID" value="KAK8387270.1"/>
    <property type="molecule type" value="Genomic_DNA"/>
</dbReference>
<dbReference type="SMART" id="SM00132">
    <property type="entry name" value="LIM"/>
    <property type="match status" value="4"/>
</dbReference>
<keyword evidence="1 4" id="KW-0479">Metal-binding</keyword>